<dbReference type="Proteomes" id="UP000009168">
    <property type="component" value="Unassembled WGS sequence"/>
</dbReference>
<feature type="region of interest" description="Disordered" evidence="1">
    <location>
        <begin position="1941"/>
        <end position="1961"/>
    </location>
</feature>
<dbReference type="GeneID" id="7824051"/>
<protein>
    <submittedName>
        <fullName evidence="3">Transmembrane protein, putative</fullName>
    </submittedName>
</protein>
<feature type="transmembrane region" description="Helical" evidence="2">
    <location>
        <begin position="383"/>
        <end position="404"/>
    </location>
</feature>
<keyword evidence="2 3" id="KW-0812">Transmembrane</keyword>
<reference evidence="4" key="1">
    <citation type="journal article" date="2006" name="PLoS Biol.">
        <title>Macronuclear genome sequence of the ciliate Tetrahymena thermophila, a model eukaryote.</title>
        <authorList>
            <person name="Eisen J.A."/>
            <person name="Coyne R.S."/>
            <person name="Wu M."/>
            <person name="Wu D."/>
            <person name="Thiagarajan M."/>
            <person name="Wortman J.R."/>
            <person name="Badger J.H."/>
            <person name="Ren Q."/>
            <person name="Amedeo P."/>
            <person name="Jones K.M."/>
            <person name="Tallon L.J."/>
            <person name="Delcher A.L."/>
            <person name="Salzberg S.L."/>
            <person name="Silva J.C."/>
            <person name="Haas B.J."/>
            <person name="Majoros W.H."/>
            <person name="Farzad M."/>
            <person name="Carlton J.M."/>
            <person name="Smith R.K. Jr."/>
            <person name="Garg J."/>
            <person name="Pearlman R.E."/>
            <person name="Karrer K.M."/>
            <person name="Sun L."/>
            <person name="Manning G."/>
            <person name="Elde N.C."/>
            <person name="Turkewitz A.P."/>
            <person name="Asai D.J."/>
            <person name="Wilkes D.E."/>
            <person name="Wang Y."/>
            <person name="Cai H."/>
            <person name="Collins K."/>
            <person name="Stewart B.A."/>
            <person name="Lee S.R."/>
            <person name="Wilamowska K."/>
            <person name="Weinberg Z."/>
            <person name="Ruzzo W.L."/>
            <person name="Wloga D."/>
            <person name="Gaertig J."/>
            <person name="Frankel J."/>
            <person name="Tsao C.-C."/>
            <person name="Gorovsky M.A."/>
            <person name="Keeling P.J."/>
            <person name="Waller R.F."/>
            <person name="Patron N.J."/>
            <person name="Cherry J.M."/>
            <person name="Stover N.A."/>
            <person name="Krieger C.J."/>
            <person name="del Toro C."/>
            <person name="Ryder H.F."/>
            <person name="Williamson S.C."/>
            <person name="Barbeau R.A."/>
            <person name="Hamilton E.P."/>
            <person name="Orias E."/>
        </authorList>
    </citation>
    <scope>NUCLEOTIDE SEQUENCE [LARGE SCALE GENOMIC DNA]</scope>
    <source>
        <strain evidence="4">SB210</strain>
    </source>
</reference>
<feature type="region of interest" description="Disordered" evidence="1">
    <location>
        <begin position="844"/>
        <end position="863"/>
    </location>
</feature>
<keyword evidence="2" id="KW-0472">Membrane</keyword>
<keyword evidence="2" id="KW-1133">Transmembrane helix</keyword>
<sequence>MSWQLNLLNQFHDKVINQRVKQNPNYIYQNNVLNIDRAYENDEEQLLLDLFRKNKLLTSSWHTPSIAYIDQLDLQSRQQLQNVSSLDSIWRAIVYDNNLNDISNNRKLKFRDIFVGFDYDGMVYMTAINTTYQNMQLPPGCVRQKYVFDVRCRYYYENTKNQISLQMYQPNLLYTDGNPFIASVLCQKLMKTNNQNSTSLHSIICNDIDLTQIPEYFSNFNKESSIQIVLDPNSLEIIYHSQIQTQRQQIFNLKNISLIQSDSNQTQVTDVSSSDQEQQEMLIQFIQNNYQNWSLNQYNNINMIEIQDKQENLKTYEINFNSGSHYFIVMNVVKLIDKIPSYEMKLNNIPKYQTERAILYMNILSKEVLTKDMTKLKDDVTKFFIYFTCFSIFGFVVILLFIILKANVISLSIINGVKHLTKVLSKIKWETSEEGNVQFQDLIETNLNIESIFLSKEMQILYGSFQNLFKTLHYTTSNIYSQSDGHNLLNLNMQLQYFEQFQNFRALGVCKNNIGNIHYNSGRYFEAMESYQKAIICSNYDLGLYKENIQQEEHQEIYQGNLSESSKRKGSLYKYDFRSEKSDRSDKEITYWNHFNRKMNYLKAFLSYLNENNQDHLWICAENLVEELIQISKTQLFNCYSRQIVLLYYKSVTLFKQGKIDLYEQNLNRGIKKYNKYLALKCRVLNSFVYQPSLILNSPPFKQYQTINSNKQFQLSPQPLQNNIQNAFIQSNSQQVNKQFSHNQLNTSQNIKICSPQMQKEKTLSSFTHARITTYSAANENQPKTLADLPNLVASNNLNDVSQQDCQPQLPSHINQSNCQINCKISNGKSMSLQQQQYSSNQINIKSTNPSSINQQRSTQPNSQCQLKSLQSKNELINNSNIVLQNNNNEINLCQDLNLQNTTILNVNDLNQKMTKQNTPISSIQNLNETDKKIPHSNIQLLLTQEIEQTKHKKYTNNGNQFDLDSNLKNANKLQQIIQTNQANQNQNNQNQGFSFQKKYKSQPQNVQQFKQIKEQDSYNKENKDNTTPTNILEQIQEGKQEYRENTIFQKFKSYVEKFRSVFSKKRGEQKNQKPQNKQIQIIEITQLPKLRNNKINTIQNNETQHVQSQYYQKYRKSPSSNIKLHKRSKNISQINRKRSQLSSKEYNYSKPNLLFQNTLNNSNKYTKQIINSSAQNSFNQINANKSYKQQGSIHHFNYLSGNSSFGTNQINLSQKQKLYFINQQISQNHEQQQKSLSIQISKIKKNYNDEQISRNIFPQSILDCFLALQQSELLYLKGEYYKAAQLLTQQLQDEELYLQHLRHKRLLMLQKIFYRADIQNIQLDKMIKNQMHNYIFKIQFVSNCRDSQSLSRSFELINDIFYEILKQDLDQLGLVTYNYDEKCYCQELQMTQYAQLKLSNSSFIDNLLISVFQKSSSNKNINNDFKNLKITKCISYQNQEGQIKQDPKNSFQSQANYQESLQSESNNHEKENIFKQQLQNKTKLQQPYQADSIFENLFHKQDSQKNNQMHISNLEFQDLQINTFTNQKNQNEQTLGNTQIIQNSVYNTNELKSINQLYDNQKTFQQLQNKQKLLDENYQDQSLANMSIYSNLLNQKNRRQSNKLLLNQVTKEAKDLNIINNSNRGCFKDDEYSAATFKNQKSNFFNDYEDLNDFQQLVSKQELFQDSFSNNLYSPIKIDSPFEQQKNQKPQIFFGSSVKEEAHQQIFRNQTVAQTFEKNSSNLQKLDVDLIVNAAQKNAYQIQDAQSKIESARSSINYQVSPPNIRKAESFLYVQQPIDSLEQTNKQQQIDSQQKLSLFSKQQNLQKTNYLEHQSQINQNSINPNQVTSSIEKQKLIEQIKKKSLSLQKQKSNPYKLNTNNHQQNLIINDLSQEQTEQDDSFFSNINESKVEQSFSVSSQLNTYDKQSQIKSPISQRAKPLKQMNVNLKKINSLQNFQDYSSQSQQVNQNDIQSKQSNNINEDKNSIQIYKRNLFRRLSVQSYHQKQQIFKRESYSLTPTSNKNYILQEFNRNNANTNVQSYEHQQQNSSENQQFLNLPQSPCFLTFPQSSNHLESQSKIDQRVLKDYKNNQPQIKMQSNEDKQFHLGMQKAIVSLLQSNNENQTYNFIKSKFEFNQCISKVEKQKITLKKQCESPKQKFQQQKQNSESQFTHQYLTDQVAISVKKFIIFATDQNQIDQNTEMYSKLCQMLYNSEIELLILQLNSQDSVNETSIDSDSYYQQKCVIKFFFSSNKLLQYIYSQRSNFNVNLLPLIIEHFQTTFLFVFLF</sequence>
<feature type="compositionally biased region" description="Polar residues" evidence="1">
    <location>
        <begin position="848"/>
        <end position="863"/>
    </location>
</feature>
<evidence type="ECO:0000256" key="2">
    <source>
        <dbReference type="SAM" id="Phobius"/>
    </source>
</evidence>
<evidence type="ECO:0000313" key="4">
    <source>
        <dbReference type="Proteomes" id="UP000009168"/>
    </source>
</evidence>
<evidence type="ECO:0000313" key="3">
    <source>
        <dbReference type="EMBL" id="EAS03619.2"/>
    </source>
</evidence>
<gene>
    <name evidence="3" type="ORF">TTHERM_00248340</name>
</gene>
<dbReference type="RefSeq" id="XP_001023864.2">
    <property type="nucleotide sequence ID" value="XM_001023864.2"/>
</dbReference>
<dbReference type="KEGG" id="tet:TTHERM_00248340"/>
<dbReference type="OrthoDB" id="431454at2759"/>
<accession>Q245L4</accession>
<name>Q245L4_TETTS</name>
<dbReference type="HOGENOM" id="CLU_231883_0_0_1"/>
<proteinExistence type="predicted"/>
<keyword evidence="4" id="KW-1185">Reference proteome</keyword>
<evidence type="ECO:0000256" key="1">
    <source>
        <dbReference type="SAM" id="MobiDB-lite"/>
    </source>
</evidence>
<organism evidence="3 4">
    <name type="scientific">Tetrahymena thermophila (strain SB210)</name>
    <dbReference type="NCBI Taxonomy" id="312017"/>
    <lineage>
        <taxon>Eukaryota</taxon>
        <taxon>Sar</taxon>
        <taxon>Alveolata</taxon>
        <taxon>Ciliophora</taxon>
        <taxon>Intramacronucleata</taxon>
        <taxon>Oligohymenophorea</taxon>
        <taxon>Hymenostomatida</taxon>
        <taxon>Tetrahymenina</taxon>
        <taxon>Tetrahymenidae</taxon>
        <taxon>Tetrahymena</taxon>
    </lineage>
</organism>
<dbReference type="InParanoid" id="Q245L4"/>
<dbReference type="EMBL" id="GG662474">
    <property type="protein sequence ID" value="EAS03619.2"/>
    <property type="molecule type" value="Genomic_DNA"/>
</dbReference>